<evidence type="ECO:0000259" key="2">
    <source>
        <dbReference type="Pfam" id="PF03869"/>
    </source>
</evidence>
<feature type="domain" description="Arc-like DNA binding" evidence="2">
    <location>
        <begin position="13"/>
        <end position="57"/>
    </location>
</feature>
<dbReference type="GO" id="GO:0006355">
    <property type="term" value="P:regulation of DNA-templated transcription"/>
    <property type="evidence" value="ECO:0007669"/>
    <property type="project" value="InterPro"/>
</dbReference>
<dbReference type="EMBL" id="CP158254">
    <property type="protein sequence ID" value="XDJ48334.1"/>
    <property type="molecule type" value="Genomic_DNA"/>
</dbReference>
<name>A0AB39D1S5_9BURK</name>
<dbReference type="RefSeq" id="WP_368640486.1">
    <property type="nucleotide sequence ID" value="NZ_CP158254.1"/>
</dbReference>
<dbReference type="InterPro" id="IPR013321">
    <property type="entry name" value="Arc_rbn_hlx_hlx"/>
</dbReference>
<protein>
    <submittedName>
        <fullName evidence="3">Arc family DNA-binding protein</fullName>
    </submittedName>
</protein>
<evidence type="ECO:0000313" key="3">
    <source>
        <dbReference type="EMBL" id="XDJ48334.1"/>
    </source>
</evidence>
<dbReference type="AlphaFoldDB" id="A0AB39D1S5"/>
<dbReference type="Gene3D" id="1.10.1220.10">
    <property type="entry name" value="Met repressor-like"/>
    <property type="match status" value="1"/>
</dbReference>
<proteinExistence type="predicted"/>
<feature type="region of interest" description="Disordered" evidence="1">
    <location>
        <begin position="130"/>
        <end position="180"/>
    </location>
</feature>
<gene>
    <name evidence="3" type="ORF">ABRZ04_04525</name>
</gene>
<dbReference type="SUPFAM" id="SSF47598">
    <property type="entry name" value="Ribbon-helix-helix"/>
    <property type="match status" value="1"/>
</dbReference>
<evidence type="ECO:0000256" key="1">
    <source>
        <dbReference type="SAM" id="MobiDB-lite"/>
    </source>
</evidence>
<organism evidence="3">
    <name type="scientific">Castellaniella ginsengisoli</name>
    <dbReference type="NCBI Taxonomy" id="546114"/>
    <lineage>
        <taxon>Bacteria</taxon>
        <taxon>Pseudomonadati</taxon>
        <taxon>Pseudomonadota</taxon>
        <taxon>Betaproteobacteria</taxon>
        <taxon>Burkholderiales</taxon>
        <taxon>Alcaligenaceae</taxon>
        <taxon>Castellaniella</taxon>
    </lineage>
</organism>
<feature type="compositionally biased region" description="Basic and acidic residues" evidence="1">
    <location>
        <begin position="135"/>
        <end position="159"/>
    </location>
</feature>
<sequence>MSERSDPRPSTAKIPPFGLRLQPDLKAQIEESAKASGRSLNAEIVARLESSFAKDAASGLVSDDSMVITIDSRGYPISWSELSAYVDAVRKLGKADPRKLSVVVITPQLADSEGRDVRYSAIEENLNQFYKRQRDKADKADKATQDEPDHGAQNREITKKGSSGLPHTTIVTVKPKNSRP</sequence>
<dbReference type="Pfam" id="PF03869">
    <property type="entry name" value="Arc"/>
    <property type="match status" value="1"/>
</dbReference>
<dbReference type="InterPro" id="IPR010985">
    <property type="entry name" value="Ribbon_hlx_hlx"/>
</dbReference>
<reference evidence="3" key="1">
    <citation type="submission" date="2024-05" db="EMBL/GenBank/DDBJ databases">
        <authorList>
            <person name="Luo Y.-C."/>
            <person name="Nicholds J."/>
            <person name="Mortimer T."/>
            <person name="Maboni G."/>
        </authorList>
    </citation>
    <scope>NUCLEOTIDE SEQUENCE</scope>
    <source>
        <strain evidence="3">151836</strain>
    </source>
</reference>
<dbReference type="GO" id="GO:0003677">
    <property type="term" value="F:DNA binding"/>
    <property type="evidence" value="ECO:0007669"/>
    <property type="project" value="UniProtKB-KW"/>
</dbReference>
<accession>A0AB39D1S5</accession>
<dbReference type="InterPro" id="IPR005569">
    <property type="entry name" value="Arc_DNA-bd_dom"/>
</dbReference>
<keyword evidence="3" id="KW-0238">DNA-binding</keyword>